<feature type="domain" description="DUF7507" evidence="3">
    <location>
        <begin position="3391"/>
        <end position="3489"/>
    </location>
</feature>
<evidence type="ECO:0000259" key="2">
    <source>
        <dbReference type="Pfam" id="PF01345"/>
    </source>
</evidence>
<feature type="domain" description="DUF7507" evidence="3">
    <location>
        <begin position="2418"/>
        <end position="2514"/>
    </location>
</feature>
<dbReference type="Gene3D" id="2.60.40.10">
    <property type="entry name" value="Immunoglobulins"/>
    <property type="match status" value="1"/>
</dbReference>
<feature type="domain" description="DUF11" evidence="2">
    <location>
        <begin position="1147"/>
        <end position="1269"/>
    </location>
</feature>
<feature type="domain" description="DUF7507" evidence="3">
    <location>
        <begin position="2539"/>
        <end position="2637"/>
    </location>
</feature>
<feature type="domain" description="DUF7507" evidence="3">
    <location>
        <begin position="3147"/>
        <end position="3244"/>
    </location>
</feature>
<evidence type="ECO:0008006" key="6">
    <source>
        <dbReference type="Google" id="ProtNLM"/>
    </source>
</evidence>
<dbReference type="PANTHER" id="PTHR34819:SF5">
    <property type="entry name" value="CONSERVED REPEAT DOMAIN PROTEIN"/>
    <property type="match status" value="1"/>
</dbReference>
<feature type="region of interest" description="Disordered" evidence="1">
    <location>
        <begin position="2624"/>
        <end position="2643"/>
    </location>
</feature>
<feature type="region of interest" description="Disordered" evidence="1">
    <location>
        <begin position="3226"/>
        <end position="3258"/>
    </location>
</feature>
<feature type="domain" description="DUF7507" evidence="3">
    <location>
        <begin position="3025"/>
        <end position="3121"/>
    </location>
</feature>
<feature type="domain" description="DUF7507" evidence="3">
    <location>
        <begin position="2182"/>
        <end position="2276"/>
    </location>
</feature>
<feature type="region of interest" description="Disordered" evidence="1">
    <location>
        <begin position="2856"/>
        <end position="2902"/>
    </location>
</feature>
<feature type="domain" description="DUF7507" evidence="3">
    <location>
        <begin position="2661"/>
        <end position="2759"/>
    </location>
</feature>
<feature type="compositionally biased region" description="Polar residues" evidence="1">
    <location>
        <begin position="2881"/>
        <end position="2902"/>
    </location>
</feature>
<dbReference type="Gene3D" id="2.60.40.740">
    <property type="match status" value="1"/>
</dbReference>
<accession>U2HBY5</accession>
<dbReference type="InterPro" id="IPR047589">
    <property type="entry name" value="DUF11_rpt"/>
</dbReference>
<evidence type="ECO:0000313" key="5">
    <source>
        <dbReference type="Proteomes" id="UP000016584"/>
    </source>
</evidence>
<dbReference type="NCBIfam" id="TIGR01451">
    <property type="entry name" value="B_ant_repeat"/>
    <property type="match status" value="14"/>
</dbReference>
<keyword evidence="5" id="KW-1185">Reference proteome</keyword>
<feature type="domain" description="DUF11" evidence="2">
    <location>
        <begin position="1406"/>
        <end position="1511"/>
    </location>
</feature>
<dbReference type="InterPro" id="IPR001434">
    <property type="entry name" value="OmcB-like_DUF11"/>
</dbReference>
<dbReference type="Pfam" id="PF24346">
    <property type="entry name" value="DUF7507"/>
    <property type="match status" value="11"/>
</dbReference>
<dbReference type="eggNOG" id="COG4719">
    <property type="taxonomic scope" value="Bacteria"/>
</dbReference>
<feature type="domain" description="DUF11" evidence="2">
    <location>
        <begin position="1930"/>
        <end position="2037"/>
    </location>
</feature>
<protein>
    <recommendedName>
        <fullName evidence="6">DUF11 domain-containing protein</fullName>
    </recommendedName>
</protein>
<evidence type="ECO:0000259" key="3">
    <source>
        <dbReference type="Pfam" id="PF24346"/>
    </source>
</evidence>
<gene>
    <name evidence="4" type="ORF">M472_10795</name>
</gene>
<dbReference type="eggNOG" id="COG1361">
    <property type="taxonomic scope" value="Bacteria"/>
</dbReference>
<dbReference type="InterPro" id="IPR013783">
    <property type="entry name" value="Ig-like_fold"/>
</dbReference>
<feature type="compositionally biased region" description="Polar residues" evidence="1">
    <location>
        <begin position="2624"/>
        <end position="2639"/>
    </location>
</feature>
<feature type="domain" description="DUF11" evidence="2">
    <location>
        <begin position="1791"/>
        <end position="1921"/>
    </location>
</feature>
<dbReference type="NCBIfam" id="TIGR04131">
    <property type="entry name" value="Bac_Flav_CTERM"/>
    <property type="match status" value="1"/>
</dbReference>
<dbReference type="InterPro" id="IPR055354">
    <property type="entry name" value="DUF7507"/>
</dbReference>
<dbReference type="PANTHER" id="PTHR34819">
    <property type="entry name" value="LARGE CYSTEINE-RICH PERIPLASMIC PROTEIN OMCB"/>
    <property type="match status" value="1"/>
</dbReference>
<dbReference type="Pfam" id="PF13585">
    <property type="entry name" value="CHU_C"/>
    <property type="match status" value="1"/>
</dbReference>
<dbReference type="InterPro" id="IPR051172">
    <property type="entry name" value="Chlamydia_OmcB"/>
</dbReference>
<dbReference type="Pfam" id="PF01345">
    <property type="entry name" value="DUF11"/>
    <property type="match status" value="8"/>
</dbReference>
<dbReference type="eggNOG" id="COG3210">
    <property type="taxonomic scope" value="Bacteria"/>
</dbReference>
<dbReference type="EMBL" id="ATDL01000015">
    <property type="protein sequence ID" value="ERJ59261.1"/>
    <property type="molecule type" value="Genomic_DNA"/>
</dbReference>
<dbReference type="eggNOG" id="COG2885">
    <property type="taxonomic scope" value="Bacteria"/>
</dbReference>
<sequence>MTVRTHAQNVPVCATPGADGAQSLTTSANTFYPSKTGESTLSAGSNTVELGAVPSAFNVGGATFTFGTTQITKGNLLLIIQMQGADMNSENTSVYGSGIAANNGSGTSGNVTAGQYEYVVALNDVTTAGGTLRFKGAGPTGGLINSYTNSNPTATRGVRRYQVVRLMQFSNVTLTNDIKTIPWNGNAGGLIAIDVAGTLDMNGKTIDASMTGFRGGYLYPRNISNTQYEGYRTTEAARASTKGEGIAGTPRFMWDGYNEVDNGATWVGYPNGDYGRGAPGNAGGGGNVHNAGGGGGGNGTAGGSGGYGWNSGSGNNQNTGGRPGAAIVSSFSRLYLGGGGGAGDANNATNGVKGGVGGGIVILTAGKIVGTGQIFANGGRGEAGGLGSAADGAGGGGAGGSIFINVNLPSPAANLTISAQGGNGGNSYTTTDHGPGGGGGGGVVYYRLVNGRVTANAAPGKNGRTNNGAGTAYGATAGSGSGVVRSFTLSELPPELQGISSTCLPLLKIDKSRLNTLVPIPAGSTTSYTITVTNTGGGAEGLKVHDHLPAGFTFVSATAVYSTEPTVTNALANTGTANKPQFGPINLPGNTSVTIQMLVAIASSTPPGTYSNSAFVTYLDPQRNASDPNRVITPAQNALPGANTTYQGENGATGETVLGANYNPAKTDEDVIVIAPQIVVTKSIDQPCVNGTTNIFTISVKNESTAALPIVIEDVMPNGLDVVSTSNTGWTLLVTGRTYRFTLNTLLAAGQTAPAINIGVRPAASATQSSWSNTAREINSGANATALLYATPTAATATASAPSACNNGTFYMAGNQPTIGTGQWSFVSAYGNAVIVNPAQYNTAITGVASGQTVTARWTITNGSCTRFADVTLTNNSVLPTAVLRTQNNAASTVCAGTTLPALEVVLTGTKPWTITYLDQTGLEVQVANIQTSPYVITNTKVGVYSIKTVKDASGCFGNASGSVILMESPATVGGALSANQTICAEQLPAAINLTGQVGSVLQWESSTDQNTWTILPGSQNMASYQLPVLTQTTYIRALVQSGTCGTRYSTVHRVQVTPLPTPADAGPDLVQYNSGTFTMRGNTPIVGTGMWAVVSGTATITNPTNPTTTITIPQNSSTTLQWTISNGSCNPAVDEMTVTYTKNGVLELVKAVSATSINAGEPLSYTVTVINRGPSVVPNVAITDVLQQELKNVTWTAVASGASTLTATSGSGNTLQTIANMQVGEENKVTLTIQGATLSNQLPVEIRNSAKATPADAGFAAVTSNEVSTQVLNKSGLSILKTGLVDADAGTDIAYTILVKNTGPSDARNLAVTDLLSTQLTNVSWEATTVGGEILTGATGTGNNLLLTANLPAGAANEIRVTIKAKVKPDFVGSIVNEAKVTPSEPGNPAVTSNTVSTLITKMVDIRINKSGPVNAVAGTPIRYVIDVKNMGPSDAMGIAIVDAIPAGITNVTWTAVPRGTTSLSALAGTGAINIQADMKVGDEAIITVEGRIDPAYQGTQINNTATVTVPTGTTVVTPPTSTVSTEISRVADLLMVKSGPAHAEAGKSIRYTLEIRNDGPSTAMGVRIQDPLPAGLLYASWTVIPMGGAVTAISGPQTGNVDFLADIPGETGRLLVEIDAEVDPALLNGVTLSNTATVSVPAGVMDPNLNNNQSTIVSSIDNDPVITVSKSGPATVDAGGNITYTIEVMNRGTGNIVAAEIKDDVPTDVIVNSWTVEPMGTASSNVTSGSGNAVAATVNIPAGAQNGIRITINGIVKTTAAATITNTATVTAGGNKTSSVTTSVNKSADLQVIKNGPHTINAGEDIHYTITVRNRGPVDVQGVKVVDVVPAILQNVSWRIRAEGTAQTKVLGATSGTGAQISVSADIAVGSEDVIVLDVFATVPDDVTLPLSISNTATLDMTGTEVTDYNLANNTSRVTTVVDKQVNLRIDKTGPATVIAGERITYRITVFNDGPSDAELVTLRDMVPANITAVSWTASGMGSATVLSGATGTGNEVLVGAKIQKGSPNGIELLVSGTVNTDFDGQLINKASVEYGNTPPIASPEIVTTVQRKPNLQIQKTGPDRVRAGQPITYEIKITNAGPSTAKNIQVSDVLDAKLINVSWTAVTSGAAQLLTGGTGQGNSLALTGDIPAGSPHSIVVTVQATVAAYVQSNLLNQAQVAEPGMDPVSSNMVTTFVHAPALTLVKTGTVAPDQNKVTYTFTVKNTGNVQLDNVLINDPKIANIVLSPASLAPGETATAVVDYTITQQEKNTGLIANTAVVTAKPPLGNDVTDISGTATDNDLPTEVSFARQPALSLLKTLVNEAPYNSVGQMLNYDIVVTNTGNVTLTDIRVTDLNAIFPNGDATIALLNPGEARTLRVQHAITQEDLNAGLISNQASGRAKDPDGTELPPVLSDNPLTVQPDDPTVTVLQQLPAITFLKEIVSTGPYEQVGDWIVYDLEVVNSGNVRLTDVVLSDENAIFPDNDTLIPVLEVGARKKVRVQHALTQVDLDTGRVANQALVKAKNPKGQELPLKPSDNPATLQPDDPTVTAVKQNPAWNLTKKVVSEGPYARLGDKILYDLDLRNVGNVTLNSVALKDVTAVFPNNDAVIGVLAPGELKTVRVEHTLTQEDLNLGKVSNQATVSGKTPQGQSLTPLLSDDPTTPIPNDPTDIGVDQNPQLSFTKSVVGTETYGKVGDVVRYSLTVKNTGNIKLTDVLLTDVNATFINNDAAIGTLDVGQSKVVQVQHLLTQAELDAGYVDNQARITAKTPQGTPIAPLLSDNPDTPEPGDVTRVLLQANPKMMVLKWITSEGPYDAVGKWIAYAIQVRNTGNMTLTNIVLTDANAVFPDNDAVIGTLAPGESKTIRAQHELTQADLNNDRVDNRALASGNKPDGNPITVQSEDPTTQEQDDPTSTGLTQIPQLIVKKVVTEAKTQVGEKMKYTVMVENTGNVTLRIVTVLDPNAVFPNNDALLGTLDPGDKRAVVVEQLITQADVDAGMLSNQAFVTAKLPNDEPMPPIASDNPNTVDVPNDPTVSELLHKPSLRILKKSTTTSPFTTVGQLVTYDVEVMNDGNVTLSDIVLTDDNGVFPNNDATIAQLSPGATVIRKVQHVVTQEDLDAGKVTNQVFGTAITPSGNLLNRIPSDDSITTQLHDPTVVTGVMNPAFTLQKRTVSTGPYEFVGDVISYEITVRNVGNVTLKNIVLTDANGVFPNHDATIATLPTGASYTALVEHVVTQEDLDAGRVSNQVTGTAKGPDDKPLPVVPSDDPNTPVPNDPTLVEMTATPSLVIQKAVVSTNRLAAVGDIIRYEILVFNAGNVTLKDIVVTDANATFPNNDGTVGTLLPGASKVIVANHILTQAELDAGVVLNQAIAKGKKPDGTNIPDQVSDNPLTVVEDDETVMVLDSKPMISVVKTYNKKPGALYVGDKLEFSIRVKNVGNVTLHDVQLRDENADVKNVATIPSLSVGEERTFVVQHTVTTADMQKGYVANIANAIGKDPQYREVSTSSKSGNPVQPEDPIDPMCPDCTIAVLPWLAIEAVDDSYGPINGANGGTTASVLANDKLNDVILNASDIVLTPGELRNAAGDIVTGMIMNANGTITVSAGMQAGVYSYEYRINERLNPLNSATAKAIIVVAGPGIKANNDNYIADGRVGSVLLGNILSGTGMDTYNGTAATLTEVSIQIDEVATPMLGAINNNVPVLDAVTGNVSVRPLTPAGTYTIRYTIVDRLNPTTNTSTALVTVSIPYPAILAQADNFGPISGITGGTTASVLQNDKLNGVDLNPADVKLNIGSVRYENGGIVTGIVMQLDGTIVVDAAVPSGIYKYDYTICEVLNPANCSTGIATVNVAAPIIKATNDAYVADGYVGNTTLGNVLTGSGEDSFNGAPATLNEVRLKVDMVAQPVTGAVNNNVPVLDVATGNVSVPPMTPAGEYTIMYTIVDRLNPGNSSTAYVYVSVPTPHIQAIADTYGPINGVNGATTGSVLANDLLNGAIVENTAIRLTPGTVNNAAGNTVSGIVMNADGTITVASGTPAGIYTYSYTINELLNPSNTAVGTATVEVIAPTILATDDNYTVVNGRTGSVELGNVLSGQGDDWYNGSIATGNEVRVRVDAEALPVNPGLNRNVPLLGAATGNVSVPPMTPAGTYTITYTIIDKVNPTNTSTAKVTIVVEPAKIQAVNDSFGPINGVDGGKTTSVLANDLLNGKTPLLAEVNLTPGSVKDAGGNTVTGIGMNTDGTITVAAGTTAGTYTYTYEICELLNPTNCTTGMATIVLAAPGIQANNDNYIADGRAGAPDVGNVLTGSGVDTYNGKQATVAEVTIRVDAAATPIAGAVNNNVPVLDAATGKVSVPAMTPAGTYTITYTIIDRINAGNTSTANVIVQVAGMSITAVADSFGPINGVNGGKTTSVLANDLLNGVVLAPADVRLTPGSVKDAGGNVVSGILMNPDGTITVASGMASGTYTYTYEICELLNPTTCATGTATIVVTAPGIKANDDKYTADGRVGATSVGNVLTGTGADTYNGTQATLTAVTIRVDAVATPITGAVNNNVPVLDAATGNVSIPAMTPAGTYTITYTIIDKLNPENTSSAKVMVVVEPSKIQAISDSFGPINGVDGGKTTSVLANDLLNGAVLAPADVQLTPGSVKDAGGNVVSGILMNPDGTITVASGMASGTYTYTYEICALLNPTTCATGTATIVLAAPVIKANDDKYTVDGREGSPDVGNVLTGAGADIYNGMPATLAAVTIRVDAAANPITGAVNNNVPVLDAATGNVSVPPMTPAGTYKITYTIIDKLNPANTSTGTVTIVVPLTAINAEADNVETMYSYKDRVTTVSVLENDRLADNPIDVTQIVLKPGMADGLGIYMNVDGTVTIDIGTKPGVYHLPYQICEVLNPTNCSEALVTITVKAKNLMIPNVITPNGDEKNESFVIVGAEAYDEVKLTIVNRWGNEVFRDDNYRNTWTGAGLNEGTYYYILRLKHGINEELHKGHILIKRE</sequence>
<evidence type="ECO:0000313" key="4">
    <source>
        <dbReference type="EMBL" id="ERJ59261.1"/>
    </source>
</evidence>
<feature type="domain" description="DUF7507" evidence="3">
    <location>
        <begin position="2908"/>
        <end position="3000"/>
    </location>
</feature>
<feature type="domain" description="DUF7507" evidence="3">
    <location>
        <begin position="2295"/>
        <end position="2392"/>
    </location>
</feature>
<organism evidence="4 5">
    <name type="scientific">Sphingobacterium paucimobilis HER1398</name>
    <dbReference type="NCBI Taxonomy" id="1346330"/>
    <lineage>
        <taxon>Bacteria</taxon>
        <taxon>Pseudomonadati</taxon>
        <taxon>Bacteroidota</taxon>
        <taxon>Sphingobacteriia</taxon>
        <taxon>Sphingobacteriales</taxon>
        <taxon>Sphingobacteriaceae</taxon>
        <taxon>Sphingobacterium</taxon>
    </lineage>
</organism>
<dbReference type="Proteomes" id="UP000016584">
    <property type="component" value="Unassembled WGS sequence"/>
</dbReference>
<feature type="domain" description="DUF11" evidence="2">
    <location>
        <begin position="2058"/>
        <end position="2174"/>
    </location>
</feature>
<evidence type="ECO:0000256" key="1">
    <source>
        <dbReference type="SAM" id="MobiDB-lite"/>
    </source>
</evidence>
<feature type="domain" description="DUF11" evidence="2">
    <location>
        <begin position="1538"/>
        <end position="1657"/>
    </location>
</feature>
<feature type="domain" description="DUF11" evidence="2">
    <location>
        <begin position="1287"/>
        <end position="1399"/>
    </location>
</feature>
<feature type="domain" description="DUF11" evidence="2">
    <location>
        <begin position="520"/>
        <end position="626"/>
    </location>
</feature>
<proteinExistence type="predicted"/>
<name>U2HBY5_9SPHI</name>
<reference evidence="4 5" key="1">
    <citation type="journal article" date="2013" name="Genome Announc.">
        <title>The Draft Genome Sequence of Sphingomonas paucimobilis Strain HER1398 (Proteobacteria), Host to the Giant PAU Phage, Indicates That It Is a Member of the Genus Sphingobacterium (Bacteroidetes).</title>
        <authorList>
            <person name="White R.A.III."/>
            <person name="Suttle C.A."/>
        </authorList>
    </citation>
    <scope>NUCLEOTIDE SEQUENCE [LARGE SCALE GENOMIC DNA]</scope>
    <source>
        <strain evidence="4 5">HER1398</strain>
    </source>
</reference>
<dbReference type="PATRIC" id="fig|1346330.5.peg.2598"/>
<comment type="caution">
    <text evidence="4">The sequence shown here is derived from an EMBL/GenBank/DDBJ whole genome shotgun (WGS) entry which is preliminary data.</text>
</comment>
<dbReference type="eggNOG" id="COG3209">
    <property type="taxonomic scope" value="Bacteria"/>
</dbReference>
<feature type="domain" description="DUF7507" evidence="3">
    <location>
        <begin position="2783"/>
        <end position="2882"/>
    </location>
</feature>
<dbReference type="InterPro" id="IPR026341">
    <property type="entry name" value="T9SS_type_B"/>
</dbReference>
<feature type="domain" description="DUF7507" evidence="3">
    <location>
        <begin position="3269"/>
        <end position="3369"/>
    </location>
</feature>